<organism evidence="7 9">
    <name type="scientific">Iodobacter fluviatilis</name>
    <dbReference type="NCBI Taxonomy" id="537"/>
    <lineage>
        <taxon>Bacteria</taxon>
        <taxon>Pseudomonadati</taxon>
        <taxon>Pseudomonadota</taxon>
        <taxon>Betaproteobacteria</taxon>
        <taxon>Neisseriales</taxon>
        <taxon>Chitinibacteraceae</taxon>
        <taxon>Iodobacter</taxon>
    </lineage>
</organism>
<dbReference type="CDD" id="cd06170">
    <property type="entry name" value="LuxR_C_like"/>
    <property type="match status" value="1"/>
</dbReference>
<evidence type="ECO:0000256" key="3">
    <source>
        <dbReference type="ARBA" id="ARBA00023163"/>
    </source>
</evidence>
<dbReference type="Proteomes" id="UP000295794">
    <property type="component" value="Unassembled WGS sequence"/>
</dbReference>
<dbReference type="GO" id="GO:0000160">
    <property type="term" value="P:phosphorelay signal transduction system"/>
    <property type="evidence" value="ECO:0007669"/>
    <property type="project" value="InterPro"/>
</dbReference>
<accession>A0A377Q7C3</accession>
<dbReference type="Gene3D" id="3.40.50.2300">
    <property type="match status" value="1"/>
</dbReference>
<feature type="domain" description="Response regulatory" evidence="6">
    <location>
        <begin position="3"/>
        <end position="117"/>
    </location>
</feature>
<sequence>MRPIAVIDDDSAVRDALQILFEAHQWPVFGFESAEHFLNESDASEYSCLIIDVRMTGMSGLELYAELKNAFYLPPVIFLTGHADVPMAVAAVKDGVMDFLEKPCDYGLLVSRIEACLSRDEEARSAWNARQSLDERLESLTPREREVLRELLTGRLNKQIADELDISIKTVEVHRARIYTKLKVRSAGGLAASLKGVQISEI</sequence>
<reference evidence="7 9" key="1">
    <citation type="submission" date="2018-06" db="EMBL/GenBank/DDBJ databases">
        <authorList>
            <consortium name="Pathogen Informatics"/>
            <person name="Doyle S."/>
        </authorList>
    </citation>
    <scope>NUCLEOTIDE SEQUENCE [LARGE SCALE GENOMIC DNA]</scope>
    <source>
        <strain evidence="7 9">NCTC11159</strain>
    </source>
</reference>
<gene>
    <name evidence="7" type="primary">fixJ_1</name>
    <name evidence="8" type="ORF">EV682_102193</name>
    <name evidence="7" type="ORF">NCTC11159_01717</name>
</gene>
<feature type="modified residue" description="4-aspartylphosphate" evidence="4">
    <location>
        <position position="52"/>
    </location>
</feature>
<dbReference type="InterPro" id="IPR011006">
    <property type="entry name" value="CheY-like_superfamily"/>
</dbReference>
<dbReference type="SUPFAM" id="SSF52172">
    <property type="entry name" value="CheY-like"/>
    <property type="match status" value="1"/>
</dbReference>
<name>A0A377Q7C3_9NEIS</name>
<dbReference type="InterPro" id="IPR001789">
    <property type="entry name" value="Sig_transdc_resp-reg_receiver"/>
</dbReference>
<dbReference type="PROSITE" id="PS50043">
    <property type="entry name" value="HTH_LUXR_2"/>
    <property type="match status" value="1"/>
</dbReference>
<evidence type="ECO:0000256" key="4">
    <source>
        <dbReference type="PROSITE-ProRule" id="PRU00169"/>
    </source>
</evidence>
<dbReference type="PANTHER" id="PTHR44688">
    <property type="entry name" value="DNA-BINDING TRANSCRIPTIONAL ACTIVATOR DEVR_DOSR"/>
    <property type="match status" value="1"/>
</dbReference>
<dbReference type="RefSeq" id="WP_099397220.1">
    <property type="nucleotide sequence ID" value="NZ_CAWOLO010000002.1"/>
</dbReference>
<protein>
    <submittedName>
        <fullName evidence="8">LuxR family two component transcriptional regulator</fullName>
    </submittedName>
    <submittedName>
        <fullName evidence="7">Transcriptional regulatory protein fixJ</fullName>
    </submittedName>
</protein>
<evidence type="ECO:0000313" key="10">
    <source>
        <dbReference type="Proteomes" id="UP000295794"/>
    </source>
</evidence>
<keyword evidence="1" id="KW-0805">Transcription regulation</keyword>
<dbReference type="PANTHER" id="PTHR44688:SF16">
    <property type="entry name" value="DNA-BINDING TRANSCRIPTIONAL ACTIVATOR DEVR_DOSR"/>
    <property type="match status" value="1"/>
</dbReference>
<reference evidence="8 10" key="2">
    <citation type="submission" date="2019-03" db="EMBL/GenBank/DDBJ databases">
        <title>Genomic Encyclopedia of Type Strains, Phase IV (KMG-IV): sequencing the most valuable type-strain genomes for metagenomic binning, comparative biology and taxonomic classification.</title>
        <authorList>
            <person name="Goeker M."/>
        </authorList>
    </citation>
    <scope>NUCLEOTIDE SEQUENCE [LARGE SCALE GENOMIC DNA]</scope>
    <source>
        <strain evidence="8 10">DSM 3764</strain>
    </source>
</reference>
<keyword evidence="10" id="KW-1185">Reference proteome</keyword>
<dbReference type="SMART" id="SM00448">
    <property type="entry name" value="REC"/>
    <property type="match status" value="1"/>
</dbReference>
<dbReference type="OrthoDB" id="9802186at2"/>
<dbReference type="InterPro" id="IPR036388">
    <property type="entry name" value="WH-like_DNA-bd_sf"/>
</dbReference>
<evidence type="ECO:0000259" key="6">
    <source>
        <dbReference type="PROSITE" id="PS50110"/>
    </source>
</evidence>
<proteinExistence type="predicted"/>
<dbReference type="Gene3D" id="1.10.10.10">
    <property type="entry name" value="Winged helix-like DNA-binding domain superfamily/Winged helix DNA-binding domain"/>
    <property type="match status" value="1"/>
</dbReference>
<feature type="domain" description="HTH luxR-type" evidence="5">
    <location>
        <begin position="133"/>
        <end position="198"/>
    </location>
</feature>
<evidence type="ECO:0000259" key="5">
    <source>
        <dbReference type="PROSITE" id="PS50043"/>
    </source>
</evidence>
<keyword evidence="4" id="KW-0597">Phosphoprotein</keyword>
<dbReference type="Proteomes" id="UP000255108">
    <property type="component" value="Unassembled WGS sequence"/>
</dbReference>
<evidence type="ECO:0000313" key="9">
    <source>
        <dbReference type="Proteomes" id="UP000255108"/>
    </source>
</evidence>
<evidence type="ECO:0000313" key="7">
    <source>
        <dbReference type="EMBL" id="STQ90650.1"/>
    </source>
</evidence>
<dbReference type="SMART" id="SM00421">
    <property type="entry name" value="HTH_LUXR"/>
    <property type="match status" value="1"/>
</dbReference>
<dbReference type="Pfam" id="PF00196">
    <property type="entry name" value="GerE"/>
    <property type="match status" value="1"/>
</dbReference>
<dbReference type="PROSITE" id="PS50110">
    <property type="entry name" value="RESPONSE_REGULATORY"/>
    <property type="match status" value="1"/>
</dbReference>
<dbReference type="AlphaFoldDB" id="A0A377Q7C3"/>
<dbReference type="GO" id="GO:0006355">
    <property type="term" value="P:regulation of DNA-templated transcription"/>
    <property type="evidence" value="ECO:0007669"/>
    <property type="project" value="InterPro"/>
</dbReference>
<dbReference type="Pfam" id="PF00072">
    <property type="entry name" value="Response_reg"/>
    <property type="match status" value="1"/>
</dbReference>
<dbReference type="PRINTS" id="PR00038">
    <property type="entry name" value="HTHLUXR"/>
</dbReference>
<dbReference type="InterPro" id="IPR000792">
    <property type="entry name" value="Tscrpt_reg_LuxR_C"/>
</dbReference>
<evidence type="ECO:0000256" key="1">
    <source>
        <dbReference type="ARBA" id="ARBA00023015"/>
    </source>
</evidence>
<keyword evidence="2" id="KW-0238">DNA-binding</keyword>
<dbReference type="EMBL" id="UGHR01000001">
    <property type="protein sequence ID" value="STQ90650.1"/>
    <property type="molecule type" value="Genomic_DNA"/>
</dbReference>
<keyword evidence="3" id="KW-0804">Transcription</keyword>
<evidence type="ECO:0000313" key="8">
    <source>
        <dbReference type="EMBL" id="TCU89281.1"/>
    </source>
</evidence>
<dbReference type="EMBL" id="SMBT01000002">
    <property type="protein sequence ID" value="TCU89281.1"/>
    <property type="molecule type" value="Genomic_DNA"/>
</dbReference>
<dbReference type="PROSITE" id="PS00622">
    <property type="entry name" value="HTH_LUXR_1"/>
    <property type="match status" value="1"/>
</dbReference>
<dbReference type="GO" id="GO:0003677">
    <property type="term" value="F:DNA binding"/>
    <property type="evidence" value="ECO:0007669"/>
    <property type="project" value="UniProtKB-KW"/>
</dbReference>
<evidence type="ECO:0000256" key="2">
    <source>
        <dbReference type="ARBA" id="ARBA00023125"/>
    </source>
</evidence>